<dbReference type="AlphaFoldDB" id="A0A175RTK4"/>
<feature type="transmembrane region" description="Helical" evidence="1">
    <location>
        <begin position="26"/>
        <end position="45"/>
    </location>
</feature>
<dbReference type="PATRIC" id="fig|401562.4.peg.1102"/>
<name>A0A175RTK4_9HYPH</name>
<reference evidence="2 3" key="1">
    <citation type="journal article" date="2016" name="Front. Microbiol.">
        <title>Genomic Resource of Rice Seed Associated Bacteria.</title>
        <authorList>
            <person name="Midha S."/>
            <person name="Bansal K."/>
            <person name="Sharma S."/>
            <person name="Kumar N."/>
            <person name="Patil P.P."/>
            <person name="Chaudhry V."/>
            <person name="Patil P.B."/>
        </authorList>
    </citation>
    <scope>NUCLEOTIDE SEQUENCE [LARGE SCALE GENOMIC DNA]</scope>
    <source>
        <strain evidence="2 3">NS365</strain>
    </source>
</reference>
<accession>A0A175RTK4</accession>
<dbReference type="EMBL" id="LDQA01000016">
    <property type="protein sequence ID" value="KTR06628.1"/>
    <property type="molecule type" value="Genomic_DNA"/>
</dbReference>
<keyword evidence="1" id="KW-0812">Transmembrane</keyword>
<comment type="caution">
    <text evidence="2">The sequence shown here is derived from an EMBL/GenBank/DDBJ whole genome shotgun (WGS) entry which is preliminary data.</text>
</comment>
<keyword evidence="1" id="KW-1133">Transmembrane helix</keyword>
<evidence type="ECO:0000256" key="1">
    <source>
        <dbReference type="SAM" id="Phobius"/>
    </source>
</evidence>
<evidence type="ECO:0000313" key="3">
    <source>
        <dbReference type="Proteomes" id="UP000078529"/>
    </source>
</evidence>
<sequence>MRTCHLHDFHSRDRDVPIEFPPLSDIATAFVSVGALFFLRFILAVRRLRGESRQAEPFLAAMAHVRIMGSFGAEYEPERRHALRQIYTGVVFWVVGFALLFWILMAHLFEFTPPIGTGA</sequence>
<keyword evidence="1" id="KW-0472">Membrane</keyword>
<feature type="transmembrane region" description="Helical" evidence="1">
    <location>
        <begin position="86"/>
        <end position="109"/>
    </location>
</feature>
<dbReference type="Proteomes" id="UP000078529">
    <property type="component" value="Unassembled WGS sequence"/>
</dbReference>
<protein>
    <submittedName>
        <fullName evidence="2">Uncharacterized protein</fullName>
    </submittedName>
</protein>
<gene>
    <name evidence="2" type="ORF">NS365_07085</name>
</gene>
<organism evidence="2 3">
    <name type="scientific">Aureimonas ureilytica</name>
    <dbReference type="NCBI Taxonomy" id="401562"/>
    <lineage>
        <taxon>Bacteria</taxon>
        <taxon>Pseudomonadati</taxon>
        <taxon>Pseudomonadota</taxon>
        <taxon>Alphaproteobacteria</taxon>
        <taxon>Hyphomicrobiales</taxon>
        <taxon>Aurantimonadaceae</taxon>
        <taxon>Aureimonas</taxon>
    </lineage>
</organism>
<evidence type="ECO:0000313" key="2">
    <source>
        <dbReference type="EMBL" id="KTR06628.1"/>
    </source>
</evidence>
<keyword evidence="3" id="KW-1185">Reference proteome</keyword>
<proteinExistence type="predicted"/>